<sequence length="185" mass="20057">MRTPKQLTPLSAIASGLAAGLVGTVCMDTVRFLRQRRSGGERNPLRWEFAPVRTWKQAPDPGQVGKRLIEGFTQRELPDAAAWPVSTFMHWSYGAVYGALYGVVAGSVRKPPPSGVYGVPFGAVVCISGYITLPIAGLYEPIWKYDRKTLADDLVPHLVYGAATGTVFWILAKAGTVCVRTHPNG</sequence>
<name>A0ABV4SHP6_9ACTN</name>
<feature type="transmembrane region" description="Helical" evidence="1">
    <location>
        <begin position="116"/>
        <end position="139"/>
    </location>
</feature>
<comment type="caution">
    <text evidence="2">The sequence shown here is derived from an EMBL/GenBank/DDBJ whole genome shotgun (WGS) entry which is preliminary data.</text>
</comment>
<protein>
    <recommendedName>
        <fullName evidence="4">DUF1440 domain-containing protein</fullName>
    </recommendedName>
</protein>
<organism evidence="2 3">
    <name type="scientific">Streptomyces aureus</name>
    <dbReference type="NCBI Taxonomy" id="193461"/>
    <lineage>
        <taxon>Bacteria</taxon>
        <taxon>Bacillati</taxon>
        <taxon>Actinomycetota</taxon>
        <taxon>Actinomycetes</taxon>
        <taxon>Kitasatosporales</taxon>
        <taxon>Streptomycetaceae</taxon>
        <taxon>Streptomyces</taxon>
    </lineage>
</organism>
<keyword evidence="1" id="KW-0812">Transmembrane</keyword>
<keyword evidence="3" id="KW-1185">Reference proteome</keyword>
<dbReference type="Proteomes" id="UP001571476">
    <property type="component" value="Unassembled WGS sequence"/>
</dbReference>
<proteinExistence type="predicted"/>
<evidence type="ECO:0000256" key="1">
    <source>
        <dbReference type="SAM" id="Phobius"/>
    </source>
</evidence>
<evidence type="ECO:0000313" key="2">
    <source>
        <dbReference type="EMBL" id="MFA3837967.1"/>
    </source>
</evidence>
<keyword evidence="1" id="KW-1133">Transmembrane helix</keyword>
<dbReference type="RefSeq" id="WP_372563271.1">
    <property type="nucleotide sequence ID" value="NZ_JBGOSP010000007.1"/>
</dbReference>
<reference evidence="2 3" key="1">
    <citation type="submission" date="2024-08" db="EMBL/GenBank/DDBJ databases">
        <title>Genome sequence of Streptomyces aureus CACIA-1.46HGO.</title>
        <authorList>
            <person name="Evangelista-Martinez Z."/>
        </authorList>
    </citation>
    <scope>NUCLEOTIDE SEQUENCE [LARGE SCALE GENOMIC DNA]</scope>
    <source>
        <strain evidence="2 3">CACIA-1.46HGO</strain>
    </source>
</reference>
<evidence type="ECO:0008006" key="4">
    <source>
        <dbReference type="Google" id="ProtNLM"/>
    </source>
</evidence>
<accession>A0ABV4SHP6</accession>
<evidence type="ECO:0000313" key="3">
    <source>
        <dbReference type="Proteomes" id="UP001571476"/>
    </source>
</evidence>
<keyword evidence="1" id="KW-0472">Membrane</keyword>
<feature type="transmembrane region" description="Helical" evidence="1">
    <location>
        <begin position="12"/>
        <end position="33"/>
    </location>
</feature>
<gene>
    <name evidence="2" type="ORF">ACEG43_17650</name>
</gene>
<feature type="transmembrane region" description="Helical" evidence="1">
    <location>
        <begin position="159"/>
        <end position="179"/>
    </location>
</feature>
<dbReference type="EMBL" id="JBGOSP010000007">
    <property type="protein sequence ID" value="MFA3837967.1"/>
    <property type="molecule type" value="Genomic_DNA"/>
</dbReference>